<proteinExistence type="predicted"/>
<organism evidence="1 2">
    <name type="scientific">Limnoglobus roseus</name>
    <dbReference type="NCBI Taxonomy" id="2598579"/>
    <lineage>
        <taxon>Bacteria</taxon>
        <taxon>Pseudomonadati</taxon>
        <taxon>Planctomycetota</taxon>
        <taxon>Planctomycetia</taxon>
        <taxon>Gemmatales</taxon>
        <taxon>Gemmataceae</taxon>
        <taxon>Limnoglobus</taxon>
    </lineage>
</organism>
<dbReference type="Proteomes" id="UP000324974">
    <property type="component" value="Chromosome"/>
</dbReference>
<protein>
    <submittedName>
        <fullName evidence="1">Uncharacterized protein</fullName>
    </submittedName>
</protein>
<dbReference type="RefSeq" id="WP_149112704.1">
    <property type="nucleotide sequence ID" value="NZ_CP042425.1"/>
</dbReference>
<reference evidence="2" key="1">
    <citation type="submission" date="2019-08" db="EMBL/GenBank/DDBJ databases">
        <title>Limnoglobus roseus gen. nov., sp. nov., a novel freshwater planctomycete with a giant genome from the family Gemmataceae.</title>
        <authorList>
            <person name="Kulichevskaya I.S."/>
            <person name="Naumoff D.G."/>
            <person name="Miroshnikov K."/>
            <person name="Ivanova A."/>
            <person name="Philippov D.A."/>
            <person name="Hakobyan A."/>
            <person name="Rijpstra I.C."/>
            <person name="Sinninghe Damste J.S."/>
            <person name="Liesack W."/>
            <person name="Dedysh S.N."/>
        </authorList>
    </citation>
    <scope>NUCLEOTIDE SEQUENCE [LARGE SCALE GENOMIC DNA]</scope>
    <source>
        <strain evidence="2">PX52</strain>
    </source>
</reference>
<gene>
    <name evidence="1" type="ORF">PX52LOC_05190</name>
</gene>
<keyword evidence="2" id="KW-1185">Reference proteome</keyword>
<dbReference type="EMBL" id="CP042425">
    <property type="protein sequence ID" value="QEL18176.1"/>
    <property type="molecule type" value="Genomic_DNA"/>
</dbReference>
<name>A0A5C1AJJ6_9BACT</name>
<accession>A0A5C1AJJ6</accession>
<evidence type="ECO:0000313" key="2">
    <source>
        <dbReference type="Proteomes" id="UP000324974"/>
    </source>
</evidence>
<evidence type="ECO:0000313" key="1">
    <source>
        <dbReference type="EMBL" id="QEL18176.1"/>
    </source>
</evidence>
<dbReference type="KEGG" id="lrs:PX52LOC_05190"/>
<dbReference type="AlphaFoldDB" id="A0A5C1AJJ6"/>
<sequence length="110" mass="11641">MTAAEADVQRAQLGVKAVRYTGDVRGLRIMNPTRFCLPDVPISKYPAYCSAFGTSRGGIVSTSEVSSFAFCGAVNCDMNVTPNTIRTTNTIGNAVFSVEFMASSRSSSGV</sequence>